<dbReference type="AlphaFoldDB" id="A0A927HDJ8"/>
<name>A0A927HDJ8_9RHOB</name>
<dbReference type="RefSeq" id="WP_191074722.1">
    <property type="nucleotide sequence ID" value="NZ_JACTAG010000001.1"/>
</dbReference>
<protein>
    <submittedName>
        <fullName evidence="1">Uncharacterized protein</fullName>
    </submittedName>
</protein>
<dbReference type="InterPro" id="IPR051162">
    <property type="entry name" value="T4SS_component"/>
</dbReference>
<dbReference type="PANTHER" id="PTHR30121:SF11">
    <property type="entry name" value="AAA+ ATPASE DOMAIN-CONTAINING PROTEIN"/>
    <property type="match status" value="1"/>
</dbReference>
<accession>A0A927HDJ8</accession>
<comment type="caution">
    <text evidence="1">The sequence shown here is derived from an EMBL/GenBank/DDBJ whole genome shotgun (WGS) entry which is preliminary data.</text>
</comment>
<keyword evidence="2" id="KW-1185">Reference proteome</keyword>
<evidence type="ECO:0000313" key="2">
    <source>
        <dbReference type="Proteomes" id="UP000635142"/>
    </source>
</evidence>
<dbReference type="SUPFAM" id="SSF52540">
    <property type="entry name" value="P-loop containing nucleoside triphosphate hydrolases"/>
    <property type="match status" value="1"/>
</dbReference>
<reference evidence="1" key="1">
    <citation type="submission" date="2020-08" db="EMBL/GenBank/DDBJ databases">
        <title>Sulfitobacter aestuariivivens sp. nov., isolated from a tidal flat.</title>
        <authorList>
            <person name="Park S."/>
            <person name="Yoon J.-H."/>
        </authorList>
    </citation>
    <scope>NUCLEOTIDE SEQUENCE</scope>
    <source>
        <strain evidence="1">TSTF-M16</strain>
    </source>
</reference>
<sequence>MQHDPQFLGMERGHERALFIEQETRYQHGYVLGQTGTGKSSWAKQSFMQDVYAGRGGCYFDFHGEDARWLLDHIPAERAGDVVYFNPLDPEFAVGYNPLDGIAPQHFATFTDEIVACLRHIHLSSWGARMDDILMNAIRPLFDLPGESKGTLLGAVRLLNDDAYRRWVVNQCTEQTVQDFWFREYAAWSKNDKAHNLNSSLNKIRRFQSAPILRNILGQQKSALDIRQAIARQRLVILDFNKWKMGAVNANTLASLILSRIIYEGTHRDIPMKDGMPVDALFPGFHVVIDEFQSVTSLAIVEALAGIRKSRVSILLCHQHTDQIAPEVLAAIKGNIGTKVIFRVGGDDAKRLHETVEIPNFKELANQSDFDFILQFKSGSTVSTKRARSVLAEYQRKGQAARIVGYGRGNCARPIAEVAERYDRWLASRHYGGVPRVSSPSANKGKGREVGMRSVGAIMLDRRTVDR</sequence>
<evidence type="ECO:0000313" key="1">
    <source>
        <dbReference type="EMBL" id="MBD3663787.1"/>
    </source>
</evidence>
<dbReference type="Gene3D" id="3.40.50.300">
    <property type="entry name" value="P-loop containing nucleotide triphosphate hydrolases"/>
    <property type="match status" value="2"/>
</dbReference>
<dbReference type="EMBL" id="JACTAG010000001">
    <property type="protein sequence ID" value="MBD3663787.1"/>
    <property type="molecule type" value="Genomic_DNA"/>
</dbReference>
<dbReference type="PANTHER" id="PTHR30121">
    <property type="entry name" value="UNCHARACTERIZED PROTEIN YJGR-RELATED"/>
    <property type="match status" value="1"/>
</dbReference>
<organism evidence="1 2">
    <name type="scientific">Sulfitobacter aestuariivivens</name>
    <dbReference type="NCBI Taxonomy" id="2766981"/>
    <lineage>
        <taxon>Bacteria</taxon>
        <taxon>Pseudomonadati</taxon>
        <taxon>Pseudomonadota</taxon>
        <taxon>Alphaproteobacteria</taxon>
        <taxon>Rhodobacterales</taxon>
        <taxon>Roseobacteraceae</taxon>
        <taxon>Sulfitobacter</taxon>
    </lineage>
</organism>
<dbReference type="Proteomes" id="UP000635142">
    <property type="component" value="Unassembled WGS sequence"/>
</dbReference>
<dbReference type="InterPro" id="IPR027417">
    <property type="entry name" value="P-loop_NTPase"/>
</dbReference>
<gene>
    <name evidence="1" type="ORF">H9Q16_07635</name>
</gene>
<proteinExistence type="predicted"/>